<protein>
    <submittedName>
        <fullName evidence="2">CoA transferase</fullName>
    </submittedName>
</protein>
<evidence type="ECO:0000313" key="3">
    <source>
        <dbReference type="Proteomes" id="UP000559809"/>
    </source>
</evidence>
<dbReference type="GO" id="GO:0016740">
    <property type="term" value="F:transferase activity"/>
    <property type="evidence" value="ECO:0007669"/>
    <property type="project" value="UniProtKB-KW"/>
</dbReference>
<dbReference type="PANTHER" id="PTHR48228:SF6">
    <property type="entry name" value="L-CARNITINE COA-TRANSFERASE"/>
    <property type="match status" value="1"/>
</dbReference>
<dbReference type="InterPro" id="IPR044855">
    <property type="entry name" value="CoA-Trfase_III_dom3_sf"/>
</dbReference>
<organism evidence="2 3">
    <name type="scientific">Parapusillimonas granuli</name>
    <dbReference type="NCBI Taxonomy" id="380911"/>
    <lineage>
        <taxon>Bacteria</taxon>
        <taxon>Pseudomonadati</taxon>
        <taxon>Pseudomonadota</taxon>
        <taxon>Betaproteobacteria</taxon>
        <taxon>Burkholderiales</taxon>
        <taxon>Alcaligenaceae</taxon>
        <taxon>Parapusillimonas</taxon>
    </lineage>
</organism>
<evidence type="ECO:0000256" key="1">
    <source>
        <dbReference type="ARBA" id="ARBA00022679"/>
    </source>
</evidence>
<dbReference type="InterPro" id="IPR003673">
    <property type="entry name" value="CoA-Trfase_fam_III"/>
</dbReference>
<dbReference type="Gene3D" id="3.30.1540.10">
    <property type="entry name" value="formyl-coa transferase, domain 3"/>
    <property type="match status" value="1"/>
</dbReference>
<name>A0A853G5A1_9BURK</name>
<gene>
    <name evidence="2" type="ORF">H0A72_10605</name>
</gene>
<reference evidence="2 3" key="1">
    <citation type="submission" date="2020-07" db="EMBL/GenBank/DDBJ databases">
        <title>Taxonomic revisions and descriptions of new bacterial species based on genomic comparisons in the high-G+C-content subgroup of the family Alcaligenaceae.</title>
        <authorList>
            <person name="Szabo A."/>
            <person name="Felfoldi T."/>
        </authorList>
    </citation>
    <scope>NUCLEOTIDE SEQUENCE [LARGE SCALE GENOMIC DNA]</scope>
    <source>
        <strain evidence="2 3">LMG 24012</strain>
    </source>
</reference>
<dbReference type="AlphaFoldDB" id="A0A853G5A1"/>
<keyword evidence="1 2" id="KW-0808">Transferase</keyword>
<proteinExistence type="predicted"/>
<evidence type="ECO:0000313" key="2">
    <source>
        <dbReference type="EMBL" id="NYT49756.1"/>
    </source>
</evidence>
<dbReference type="Pfam" id="PF02515">
    <property type="entry name" value="CoA_transf_3"/>
    <property type="match status" value="1"/>
</dbReference>
<dbReference type="EMBL" id="JACCEM010000005">
    <property type="protein sequence ID" value="NYT49756.1"/>
    <property type="molecule type" value="Genomic_DNA"/>
</dbReference>
<dbReference type="InterPro" id="IPR050509">
    <property type="entry name" value="CoA-transferase_III"/>
</dbReference>
<dbReference type="Gene3D" id="3.40.50.10540">
    <property type="entry name" value="Crotonobetainyl-coa:carnitine coa-transferase, domain 1"/>
    <property type="match status" value="1"/>
</dbReference>
<comment type="caution">
    <text evidence="2">The sequence shown here is derived from an EMBL/GenBank/DDBJ whole genome shotgun (WGS) entry which is preliminary data.</text>
</comment>
<accession>A0A853G5A1</accession>
<dbReference type="PANTHER" id="PTHR48228">
    <property type="entry name" value="SUCCINYL-COA--D-CITRAMALATE COA-TRANSFERASE"/>
    <property type="match status" value="1"/>
</dbReference>
<dbReference type="Proteomes" id="UP000559809">
    <property type="component" value="Unassembled WGS sequence"/>
</dbReference>
<sequence length="415" mass="44635">MDGLGPPSAALAAVLPDPASKGVLDKVRVLDMSRLVAGNMLSLQLADFGADVIKVESPKAGDTLRHWKEALEHGGGLDAWWRTYARNKRSLAIELRDAGARSALRTLLESAHVLIESFRPGTLEAMGFSPEDLHMLNPRLVIVRISGWGQTGPYKNLPGFGSLVEGFSGYAHKHMAPEGVPQLPNMALADMIAGLTGAFATLAALREVEVNGGAGQVVDLSLLEPMLAVMGTDVSVYAATGEKKDPARKIASPRNAYRCKDGRWVALSGSTDVMARRVMEAIGRPELADDPRFSTNEARLENDAELDGMIADAVKEMSQDECLALFRRKGVTLGPVYDAPQLLADQHVVRRQCYIALDSDDGAVVMHNVTPRLSRTPGAIRRPAPGLGQHTGELLREAGVDEAEIQAMRARGAIR</sequence>
<dbReference type="SUPFAM" id="SSF89796">
    <property type="entry name" value="CoA-transferase family III (CaiB/BaiF)"/>
    <property type="match status" value="1"/>
</dbReference>
<dbReference type="InterPro" id="IPR023606">
    <property type="entry name" value="CoA-Trfase_III_dom_1_sf"/>
</dbReference>
<keyword evidence="3" id="KW-1185">Reference proteome</keyword>